<dbReference type="GO" id="GO:0006412">
    <property type="term" value="P:translation"/>
    <property type="evidence" value="ECO:0007669"/>
    <property type="project" value="UniProtKB-UniRule"/>
</dbReference>
<dbReference type="InterPro" id="IPR036113">
    <property type="entry name" value="Asp/Glu-ADT_sf_sub_c"/>
</dbReference>
<keyword evidence="1" id="KW-0648">Protein biosynthesis</keyword>
<protein>
    <recommendedName>
        <fullName evidence="1">Aspartyl/glutamyl-tRNA(Asn/Gln) amidotransferase subunit C</fullName>
        <shortName evidence="1">Asp/Glu-ADT subunit C</shortName>
        <ecNumber evidence="1">6.3.5.-</ecNumber>
    </recommendedName>
</protein>
<dbReference type="Pfam" id="PF02686">
    <property type="entry name" value="GatC"/>
    <property type="match status" value="1"/>
</dbReference>
<dbReference type="GO" id="GO:0050567">
    <property type="term" value="F:glutaminyl-tRNA synthase (glutamine-hydrolyzing) activity"/>
    <property type="evidence" value="ECO:0007669"/>
    <property type="project" value="UniProtKB-UniRule"/>
</dbReference>
<dbReference type="EMBL" id="JAGQLI010000200">
    <property type="protein sequence ID" value="MCA9379480.1"/>
    <property type="molecule type" value="Genomic_DNA"/>
</dbReference>
<dbReference type="EC" id="6.3.5.-" evidence="1"/>
<dbReference type="Proteomes" id="UP000760819">
    <property type="component" value="Unassembled WGS sequence"/>
</dbReference>
<comment type="caution">
    <text evidence="2">The sequence shown here is derived from an EMBL/GenBank/DDBJ whole genome shotgun (WGS) entry which is preliminary data.</text>
</comment>
<evidence type="ECO:0000313" key="2">
    <source>
        <dbReference type="EMBL" id="MCA9379480.1"/>
    </source>
</evidence>
<reference evidence="2" key="2">
    <citation type="journal article" date="2021" name="Microbiome">
        <title>Successional dynamics and alternative stable states in a saline activated sludge microbial community over 9 years.</title>
        <authorList>
            <person name="Wang Y."/>
            <person name="Ye J."/>
            <person name="Ju F."/>
            <person name="Liu L."/>
            <person name="Boyd J.A."/>
            <person name="Deng Y."/>
            <person name="Parks D.H."/>
            <person name="Jiang X."/>
            <person name="Yin X."/>
            <person name="Woodcroft B.J."/>
            <person name="Tyson G.W."/>
            <person name="Hugenholtz P."/>
            <person name="Polz M.F."/>
            <person name="Zhang T."/>
        </authorList>
    </citation>
    <scope>NUCLEOTIDE SEQUENCE</scope>
    <source>
        <strain evidence="2">HKST-UBA12</strain>
    </source>
</reference>
<dbReference type="HAMAP" id="MF_00122">
    <property type="entry name" value="GatC"/>
    <property type="match status" value="1"/>
</dbReference>
<dbReference type="GO" id="GO:0006450">
    <property type="term" value="P:regulation of translational fidelity"/>
    <property type="evidence" value="ECO:0007669"/>
    <property type="project" value="InterPro"/>
</dbReference>
<comment type="similarity">
    <text evidence="1">Belongs to the GatC family.</text>
</comment>
<sequence length="102" mass="11178">MAKLSKAQIKKISELAKLELTDAELDKFAGEISEILDYVEQLQDEDVSDISATTNLLDFDGQVLRADEAGEPLPITKILQNATDGRSTKHEFVTSQIVGGEE</sequence>
<comment type="subunit">
    <text evidence="1">Heterotrimer of A, B and C subunits.</text>
</comment>
<organism evidence="2 3">
    <name type="scientific">Candidatus Dojkabacteria bacterium</name>
    <dbReference type="NCBI Taxonomy" id="2099670"/>
    <lineage>
        <taxon>Bacteria</taxon>
        <taxon>Candidatus Dojkabacteria</taxon>
    </lineage>
</organism>
<dbReference type="Gene3D" id="1.10.20.60">
    <property type="entry name" value="Glu-tRNAGln amidotransferase C subunit, N-terminal domain"/>
    <property type="match status" value="1"/>
</dbReference>
<proteinExistence type="inferred from homology"/>
<comment type="catalytic activity">
    <reaction evidence="1">
        <text>L-glutamyl-tRNA(Gln) + L-glutamine + ATP + H2O = L-glutaminyl-tRNA(Gln) + L-glutamate + ADP + phosphate + H(+)</text>
        <dbReference type="Rhea" id="RHEA:17521"/>
        <dbReference type="Rhea" id="RHEA-COMP:9681"/>
        <dbReference type="Rhea" id="RHEA-COMP:9684"/>
        <dbReference type="ChEBI" id="CHEBI:15377"/>
        <dbReference type="ChEBI" id="CHEBI:15378"/>
        <dbReference type="ChEBI" id="CHEBI:29985"/>
        <dbReference type="ChEBI" id="CHEBI:30616"/>
        <dbReference type="ChEBI" id="CHEBI:43474"/>
        <dbReference type="ChEBI" id="CHEBI:58359"/>
        <dbReference type="ChEBI" id="CHEBI:78520"/>
        <dbReference type="ChEBI" id="CHEBI:78521"/>
        <dbReference type="ChEBI" id="CHEBI:456216"/>
    </reaction>
</comment>
<comment type="catalytic activity">
    <reaction evidence="1">
        <text>L-aspartyl-tRNA(Asn) + L-glutamine + ATP + H2O = L-asparaginyl-tRNA(Asn) + L-glutamate + ADP + phosphate + 2 H(+)</text>
        <dbReference type="Rhea" id="RHEA:14513"/>
        <dbReference type="Rhea" id="RHEA-COMP:9674"/>
        <dbReference type="Rhea" id="RHEA-COMP:9677"/>
        <dbReference type="ChEBI" id="CHEBI:15377"/>
        <dbReference type="ChEBI" id="CHEBI:15378"/>
        <dbReference type="ChEBI" id="CHEBI:29985"/>
        <dbReference type="ChEBI" id="CHEBI:30616"/>
        <dbReference type="ChEBI" id="CHEBI:43474"/>
        <dbReference type="ChEBI" id="CHEBI:58359"/>
        <dbReference type="ChEBI" id="CHEBI:78515"/>
        <dbReference type="ChEBI" id="CHEBI:78516"/>
        <dbReference type="ChEBI" id="CHEBI:456216"/>
    </reaction>
</comment>
<dbReference type="SUPFAM" id="SSF141000">
    <property type="entry name" value="Glu-tRNAGln amidotransferase C subunit"/>
    <property type="match status" value="1"/>
</dbReference>
<evidence type="ECO:0000313" key="3">
    <source>
        <dbReference type="Proteomes" id="UP000760819"/>
    </source>
</evidence>
<keyword evidence="1" id="KW-0547">Nucleotide-binding</keyword>
<keyword evidence="1" id="KW-0436">Ligase</keyword>
<name>A0A955I5P7_9BACT</name>
<dbReference type="GO" id="GO:0005524">
    <property type="term" value="F:ATP binding"/>
    <property type="evidence" value="ECO:0007669"/>
    <property type="project" value="UniProtKB-KW"/>
</dbReference>
<dbReference type="AlphaFoldDB" id="A0A955I5P7"/>
<dbReference type="NCBIfam" id="TIGR00135">
    <property type="entry name" value="gatC"/>
    <property type="match status" value="1"/>
</dbReference>
<evidence type="ECO:0000256" key="1">
    <source>
        <dbReference type="HAMAP-Rule" id="MF_00122"/>
    </source>
</evidence>
<dbReference type="InterPro" id="IPR003837">
    <property type="entry name" value="GatC"/>
</dbReference>
<reference evidence="2" key="1">
    <citation type="submission" date="2020-04" db="EMBL/GenBank/DDBJ databases">
        <authorList>
            <person name="Zhang T."/>
        </authorList>
    </citation>
    <scope>NUCLEOTIDE SEQUENCE</scope>
    <source>
        <strain evidence="2">HKST-UBA12</strain>
    </source>
</reference>
<keyword evidence="1" id="KW-0067">ATP-binding</keyword>
<comment type="function">
    <text evidence="1">Allows the formation of correctly charged Asn-tRNA(Asn) or Gln-tRNA(Gln) through the transamidation of misacylated Asp-tRNA(Asn) or Glu-tRNA(Gln) in organisms which lack either or both of asparaginyl-tRNA or glutaminyl-tRNA synthetases. The reaction takes place in the presence of glutamine and ATP through an activated phospho-Asp-tRNA(Asn) or phospho-Glu-tRNA(Gln).</text>
</comment>
<accession>A0A955I5P7</accession>
<gene>
    <name evidence="1 2" type="primary">gatC</name>
    <name evidence="2" type="ORF">KC640_03560</name>
</gene>